<dbReference type="InterPro" id="IPR036188">
    <property type="entry name" value="FAD/NAD-bd_sf"/>
</dbReference>
<sequence>MVPWVSRPDEDQLNSLPLNENQASKGMRSEILSGVNKTIQRSITTAMHCKTPFKRIAIIGGGPAGLAAARGLTEEPGDFEVDLFERKKRVGGVWDYTGQKSKALEKWQHGGTGQGGRDEAISAIYKNMETNITSWLMAYSQHPFPKNSEKYPSRSEVEDYVESYRDRFVRVRALHTNTDVQRVRKENGEWTVSCEDLSTGHRFDGVYDAVVVANGHFERPYIPSGIPGLEEWRQRDPSCFSHAKYFDDPEDFRDKTVLVVGAGPSGTDVALQVAVGARQVYLSARRPSASPDLSAVGVRNVSEIVRYDGATRTATTIDGTELADINKVVFCTGYLYDFPFLDSYRSGPKGILDGGARLLNLYRQIFYIYDPSLAFLALQKSVVPMPLAESQAAVVGRVFSGRLPLPSVDDMTRAFHHDIERYGPGIHTLNFPLDVEYCRELQEWLDESATTAPGLQPLRWDDAHYEARRTSAEEKSVRLAKVAAHAATLKAARKPFNFPPRDH</sequence>
<keyword evidence="2" id="KW-0285">Flavoprotein</keyword>
<evidence type="ECO:0000256" key="5">
    <source>
        <dbReference type="ARBA" id="ARBA00023002"/>
    </source>
</evidence>
<dbReference type="HOGENOM" id="CLU_006909_5_0_1"/>
<keyword evidence="4" id="KW-0521">NADP</keyword>
<accession>G8Y7W7</accession>
<dbReference type="Pfam" id="PF00743">
    <property type="entry name" value="FMO-like"/>
    <property type="match status" value="2"/>
</dbReference>
<dbReference type="STRING" id="559304.G8Y7W7"/>
<organism evidence="8 9">
    <name type="scientific">Pichia sorbitophila (strain ATCC MYA-4447 / BCRC 22081 / CBS 7064 / NBRC 10061 / NRRL Y-12695)</name>
    <name type="common">Hybrid yeast</name>
    <dbReference type="NCBI Taxonomy" id="559304"/>
    <lineage>
        <taxon>Eukaryota</taxon>
        <taxon>Fungi</taxon>
        <taxon>Dikarya</taxon>
        <taxon>Ascomycota</taxon>
        <taxon>Saccharomycotina</taxon>
        <taxon>Pichiomycetes</taxon>
        <taxon>Debaryomycetaceae</taxon>
        <taxon>Millerozyma</taxon>
    </lineage>
</organism>
<dbReference type="PANTHER" id="PTHR23023">
    <property type="entry name" value="DIMETHYLANILINE MONOOXYGENASE"/>
    <property type="match status" value="1"/>
</dbReference>
<evidence type="ECO:0000313" key="7">
    <source>
        <dbReference type="EMBL" id="CCE83666.1"/>
    </source>
</evidence>
<gene>
    <name evidence="8" type="primary">Piso0_004251</name>
    <name evidence="7" type="ORF">GNLVRS01_PISO0K12770g</name>
    <name evidence="8" type="ORF">GNLVRS01_PISO0L12771g</name>
</gene>
<evidence type="ECO:0000256" key="2">
    <source>
        <dbReference type="ARBA" id="ARBA00022630"/>
    </source>
</evidence>
<feature type="compositionally biased region" description="Polar residues" evidence="6">
    <location>
        <begin position="13"/>
        <end position="24"/>
    </location>
</feature>
<dbReference type="SUPFAM" id="SSF51905">
    <property type="entry name" value="FAD/NAD(P)-binding domain"/>
    <property type="match status" value="2"/>
</dbReference>
<dbReference type="EMBL" id="FO082049">
    <property type="protein sequence ID" value="CCE83666.1"/>
    <property type="molecule type" value="Genomic_DNA"/>
</dbReference>
<dbReference type="Proteomes" id="UP000005222">
    <property type="component" value="Chromosome L"/>
</dbReference>
<dbReference type="InterPro" id="IPR020946">
    <property type="entry name" value="Flavin_mOase-like"/>
</dbReference>
<evidence type="ECO:0000256" key="3">
    <source>
        <dbReference type="ARBA" id="ARBA00022827"/>
    </source>
</evidence>
<dbReference type="GO" id="GO:0004499">
    <property type="term" value="F:N,N-dimethylaniline monooxygenase activity"/>
    <property type="evidence" value="ECO:0007669"/>
    <property type="project" value="InterPro"/>
</dbReference>
<dbReference type="InParanoid" id="G8Y7W7"/>
<evidence type="ECO:0000313" key="9">
    <source>
        <dbReference type="Proteomes" id="UP000005222"/>
    </source>
</evidence>
<protein>
    <submittedName>
        <fullName evidence="8">Piso0_004251 protein</fullName>
    </submittedName>
</protein>
<dbReference type="OrthoDB" id="66881at2759"/>
<dbReference type="Gene3D" id="3.50.50.60">
    <property type="entry name" value="FAD/NAD(P)-binding domain"/>
    <property type="match status" value="2"/>
</dbReference>
<comment type="similarity">
    <text evidence="1">Belongs to the FMO family.</text>
</comment>
<evidence type="ECO:0000256" key="1">
    <source>
        <dbReference type="ARBA" id="ARBA00009183"/>
    </source>
</evidence>
<dbReference type="GO" id="GO:0050661">
    <property type="term" value="F:NADP binding"/>
    <property type="evidence" value="ECO:0007669"/>
    <property type="project" value="InterPro"/>
</dbReference>
<keyword evidence="9" id="KW-1185">Reference proteome</keyword>
<evidence type="ECO:0000256" key="4">
    <source>
        <dbReference type="ARBA" id="ARBA00022857"/>
    </source>
</evidence>
<proteinExistence type="inferred from homology"/>
<name>G8Y7W7_PICSO</name>
<reference evidence="8" key="1">
    <citation type="submission" date="2011-10" db="EMBL/GenBank/DDBJ databases">
        <authorList>
            <person name="Genoscope - CEA"/>
        </authorList>
    </citation>
    <scope>NUCLEOTIDE SEQUENCE</scope>
</reference>
<keyword evidence="3" id="KW-0274">FAD</keyword>
<dbReference type="InterPro" id="IPR050346">
    <property type="entry name" value="FMO-like"/>
</dbReference>
<keyword evidence="5" id="KW-0560">Oxidoreductase</keyword>
<evidence type="ECO:0000313" key="8">
    <source>
        <dbReference type="EMBL" id="CCE84697.1"/>
    </source>
</evidence>
<reference evidence="9" key="2">
    <citation type="journal article" date="2012" name="G3 (Bethesda)">
        <title>Pichia sorbitophila, an interspecies yeast hybrid reveals early steps of genome resolution following polyploidization.</title>
        <authorList>
            <person name="Leh Louis V."/>
            <person name="Despons L."/>
            <person name="Friedrich A."/>
            <person name="Martin T."/>
            <person name="Durrens P."/>
            <person name="Casaregola S."/>
            <person name="Neuveglise C."/>
            <person name="Fairhead C."/>
            <person name="Marck C."/>
            <person name="Cruz J.A."/>
            <person name="Straub M.L."/>
            <person name="Kugler V."/>
            <person name="Sacerdot C."/>
            <person name="Uzunov Z."/>
            <person name="Thierry A."/>
            <person name="Weiss S."/>
            <person name="Bleykasten C."/>
            <person name="De Montigny J."/>
            <person name="Jacques N."/>
            <person name="Jung P."/>
            <person name="Lemaire M."/>
            <person name="Mallet S."/>
            <person name="Morel G."/>
            <person name="Richard G.F."/>
            <person name="Sarkar A."/>
            <person name="Savel G."/>
            <person name="Schacherer J."/>
            <person name="Seret M.L."/>
            <person name="Talla E."/>
            <person name="Samson G."/>
            <person name="Jubin C."/>
            <person name="Poulain J."/>
            <person name="Vacherie B."/>
            <person name="Barbe V."/>
            <person name="Pelletier E."/>
            <person name="Sherman D.J."/>
            <person name="Westhof E."/>
            <person name="Weissenbach J."/>
            <person name="Baret P.V."/>
            <person name="Wincker P."/>
            <person name="Gaillardin C."/>
            <person name="Dujon B."/>
            <person name="Souciet J.L."/>
        </authorList>
    </citation>
    <scope>NUCLEOTIDE SEQUENCE [LARGE SCALE GENOMIC DNA]</scope>
    <source>
        <strain evidence="9">ATCC MYA-4447 / BCRC 22081 / CBS 7064 / NBRC 10061 / NRRL Y-12695</strain>
    </source>
</reference>
<dbReference type="GO" id="GO:0050660">
    <property type="term" value="F:flavin adenine dinucleotide binding"/>
    <property type="evidence" value="ECO:0007669"/>
    <property type="project" value="InterPro"/>
</dbReference>
<dbReference type="PRINTS" id="PR00370">
    <property type="entry name" value="FMOXYGENASE"/>
</dbReference>
<dbReference type="eggNOG" id="KOG1399">
    <property type="taxonomic scope" value="Eukaryota"/>
</dbReference>
<evidence type="ECO:0000256" key="6">
    <source>
        <dbReference type="SAM" id="MobiDB-lite"/>
    </source>
</evidence>
<dbReference type="FunCoup" id="G8Y7W7">
    <property type="interactions" value="1020"/>
</dbReference>
<dbReference type="EMBL" id="FO082048">
    <property type="protein sequence ID" value="CCE84697.1"/>
    <property type="molecule type" value="Genomic_DNA"/>
</dbReference>
<feature type="region of interest" description="Disordered" evidence="6">
    <location>
        <begin position="1"/>
        <end position="24"/>
    </location>
</feature>
<dbReference type="InterPro" id="IPR000960">
    <property type="entry name" value="Flavin_mOase"/>
</dbReference>
<dbReference type="Proteomes" id="UP000005222">
    <property type="component" value="Chromosome K"/>
</dbReference>
<dbReference type="AlphaFoldDB" id="G8Y7W7"/>